<dbReference type="VEuPathDB" id="TriTrypDB:LtaPh_2828300"/>
<comment type="caution">
    <text evidence="2">The sequence shown here is derived from an EMBL/GenBank/DDBJ whole genome shotgun (WGS) entry which is preliminary data.</text>
</comment>
<accession>A0A640KMG1</accession>
<evidence type="ECO:0000313" key="3">
    <source>
        <dbReference type="Proteomes" id="UP000419144"/>
    </source>
</evidence>
<feature type="compositionally biased region" description="Low complexity" evidence="1">
    <location>
        <begin position="128"/>
        <end position="140"/>
    </location>
</feature>
<feature type="compositionally biased region" description="Low complexity" evidence="1">
    <location>
        <begin position="165"/>
        <end position="176"/>
    </location>
</feature>
<dbReference type="AlphaFoldDB" id="A0A640KMG1"/>
<protein>
    <submittedName>
        <fullName evidence="2">Uncharacterized protein</fullName>
    </submittedName>
</protein>
<proteinExistence type="predicted"/>
<feature type="region of interest" description="Disordered" evidence="1">
    <location>
        <begin position="165"/>
        <end position="185"/>
    </location>
</feature>
<feature type="region of interest" description="Disordered" evidence="1">
    <location>
        <begin position="73"/>
        <end position="140"/>
    </location>
</feature>
<dbReference type="OrthoDB" id="278174at2759"/>
<reference evidence="2" key="1">
    <citation type="submission" date="2019-11" db="EMBL/GenBank/DDBJ databases">
        <title>Leishmania tarentolae CDS.</title>
        <authorList>
            <person name="Goto Y."/>
            <person name="Yamagishi J."/>
        </authorList>
    </citation>
    <scope>NUCLEOTIDE SEQUENCE [LARGE SCALE GENOMIC DNA]</scope>
    <source>
        <strain evidence="2">Parrot Tar II</strain>
    </source>
</reference>
<name>A0A640KMG1_LEITA</name>
<sequence length="294" mass="32193">MRARGSYPHLHSWRRLHCSFVSSAPRVSPIRRCPSLVSCICASLHIYVTVPNHPVWLTTYSLSVCVCVSSPHPLSSPSAAERTQARVTTMPPPPRHRYHSLRGLPSRPGQQQHYAKKEVLRHTGKKMSAVAGPSSTGPSASAVAAASTAREEALRGALAKALSHGSVESGAASASENTLDTYGNGSPTDRLQFGYSPSVVAEAVAFHSRFTKDAWVTARKRNGRMVFVKKQKLKVTNCEPITSILKLQSHWRRMNAFQSDVRGETVRKLKAEDLDMLVDMLASKQRIGGDEDEV</sequence>
<dbReference type="Proteomes" id="UP000419144">
    <property type="component" value="Unassembled WGS sequence"/>
</dbReference>
<keyword evidence="3" id="KW-1185">Reference proteome</keyword>
<organism evidence="2 3">
    <name type="scientific">Leishmania tarentolae</name>
    <name type="common">Sauroleishmania tarentolae</name>
    <dbReference type="NCBI Taxonomy" id="5689"/>
    <lineage>
        <taxon>Eukaryota</taxon>
        <taxon>Discoba</taxon>
        <taxon>Euglenozoa</taxon>
        <taxon>Kinetoplastea</taxon>
        <taxon>Metakinetoplastina</taxon>
        <taxon>Trypanosomatida</taxon>
        <taxon>Trypanosomatidae</taxon>
        <taxon>Leishmaniinae</taxon>
        <taxon>Leishmania</taxon>
        <taxon>lizard Leishmania</taxon>
    </lineage>
</organism>
<evidence type="ECO:0000256" key="1">
    <source>
        <dbReference type="SAM" id="MobiDB-lite"/>
    </source>
</evidence>
<gene>
    <name evidence="2" type="ORF">LtaPh_2828300</name>
</gene>
<dbReference type="EMBL" id="BLBS01000039">
    <property type="protein sequence ID" value="GET90235.1"/>
    <property type="molecule type" value="Genomic_DNA"/>
</dbReference>
<evidence type="ECO:0000313" key="2">
    <source>
        <dbReference type="EMBL" id="GET90235.1"/>
    </source>
</evidence>